<dbReference type="GO" id="GO:0050661">
    <property type="term" value="F:NADP binding"/>
    <property type="evidence" value="ECO:0007669"/>
    <property type="project" value="InterPro"/>
</dbReference>
<evidence type="ECO:0000256" key="1">
    <source>
        <dbReference type="ARBA" id="ARBA00008419"/>
    </source>
</evidence>
<dbReference type="EMBL" id="CP014162">
    <property type="protein sequence ID" value="AMB96950.1"/>
    <property type="molecule type" value="Genomic_DNA"/>
</dbReference>
<dbReference type="GO" id="GO:0006098">
    <property type="term" value="P:pentose-phosphate shunt"/>
    <property type="evidence" value="ECO:0007669"/>
    <property type="project" value="InterPro"/>
</dbReference>
<reference evidence="5 6" key="1">
    <citation type="journal article" date="2016" name="Genome Announc.">
        <title>Complete Genome Sequences of Aerococcus christensenii CCUG 28831T, Aerococcus sanguinicola CCUG 43001T, Aerococcus urinae CCUG 36881T, Aerococcus urinaeequi CCUG 28094T, Aerococcus urinaehominis CCUG 42038 BT, and Aerococcus viridans CCUG 4311T.</title>
        <authorList>
            <person name="Carkaci D."/>
            <person name="Dargis R."/>
            <person name="Nielsen X.C."/>
            <person name="Skovgaard O."/>
            <person name="Fuursted K."/>
            <person name="Christensen J.J."/>
        </authorList>
    </citation>
    <scope>NUCLEOTIDE SEQUENCE [LARGE SCALE GENOMIC DNA]</scope>
    <source>
        <strain evidence="5 6">CCUG28094</strain>
    </source>
</reference>
<evidence type="ECO:0000256" key="2">
    <source>
        <dbReference type="ARBA" id="ARBA00023002"/>
    </source>
</evidence>
<keyword evidence="2" id="KW-0560">Oxidoreductase</keyword>
<comment type="similarity">
    <text evidence="1">Belongs to the 6-phosphogluconate dehydrogenase family.</text>
</comment>
<dbReference type="SUPFAM" id="SSF48179">
    <property type="entry name" value="6-phosphogluconate dehydrogenase C-terminal domain-like"/>
    <property type="match status" value="1"/>
</dbReference>
<dbReference type="KEGG" id="aui:APT62_03445"/>
<evidence type="ECO:0000313" key="6">
    <source>
        <dbReference type="Proteomes" id="UP000067698"/>
    </source>
</evidence>
<dbReference type="GeneID" id="92866179"/>
<feature type="domain" description="6-phosphogluconate dehydrogenase C-terminal" evidence="4">
    <location>
        <begin position="166"/>
        <end position="295"/>
    </location>
</feature>
<organism evidence="5 6">
    <name type="scientific">Aerococcus urinaeequi</name>
    <dbReference type="NCBI Taxonomy" id="51665"/>
    <lineage>
        <taxon>Bacteria</taxon>
        <taxon>Bacillati</taxon>
        <taxon>Bacillota</taxon>
        <taxon>Bacilli</taxon>
        <taxon>Lactobacillales</taxon>
        <taxon>Aerococcaceae</taxon>
        <taxon>Aerococcus</taxon>
    </lineage>
</organism>
<proteinExistence type="inferred from homology"/>
<dbReference type="InterPro" id="IPR013328">
    <property type="entry name" value="6PGD_dom2"/>
</dbReference>
<dbReference type="SMART" id="SM01350">
    <property type="entry name" value="6PGD"/>
    <property type="match status" value="1"/>
</dbReference>
<dbReference type="InterPro" id="IPR008927">
    <property type="entry name" value="6-PGluconate_DH-like_C_sf"/>
</dbReference>
<accession>A0AAC9F3P2</accession>
<dbReference type="GO" id="GO:0004616">
    <property type="term" value="F:phosphogluconate dehydrogenase (decarboxylating) activity"/>
    <property type="evidence" value="ECO:0007669"/>
    <property type="project" value="InterPro"/>
</dbReference>
<sequence>MHLTVIGLGKMGLSLAQQLLDQGKSISGFDINQTIAQSIQDERFTFLNELNDLKKIEESKIVLLLLPAGDITHQTIEKLSDILSSQDVIIDFSNSYFKNSIQEYHFLASQGIVYHDCGLSGGVSGARNGACMMLGGAEYAEAAILALLSDLCVPGGFDAYVGVGSGHYLKMVHNGIEYGMMQAIAEGLALLDGQERFDYDLEKVTANWSSGSIIESALLNHITDELRLDNILSQFSDKVSASGEAKWMVKEALDEEVPVPVTALALMKRNASLASQPFSNKVISAMRYHFGGHREF</sequence>
<dbReference type="Pfam" id="PF00393">
    <property type="entry name" value="6PGD"/>
    <property type="match status" value="1"/>
</dbReference>
<dbReference type="NCBIfam" id="NF007161">
    <property type="entry name" value="PRK09599.1"/>
    <property type="match status" value="1"/>
</dbReference>
<dbReference type="InterPro" id="IPR006183">
    <property type="entry name" value="Pgluconate_DH"/>
</dbReference>
<dbReference type="PANTHER" id="PTHR11811">
    <property type="entry name" value="6-PHOSPHOGLUCONATE DEHYDROGENASE"/>
    <property type="match status" value="1"/>
</dbReference>
<dbReference type="PRINTS" id="PR00076">
    <property type="entry name" value="6PGDHDRGNASE"/>
</dbReference>
<dbReference type="InterPro" id="IPR006114">
    <property type="entry name" value="6PGDH_C"/>
</dbReference>
<dbReference type="GO" id="GO:0019521">
    <property type="term" value="P:D-gluconate metabolic process"/>
    <property type="evidence" value="ECO:0007669"/>
    <property type="project" value="UniProtKB-KW"/>
</dbReference>
<dbReference type="Gene3D" id="3.40.50.720">
    <property type="entry name" value="NAD(P)-binding Rossmann-like Domain"/>
    <property type="match status" value="1"/>
</dbReference>
<gene>
    <name evidence="5" type="ORF">AWM74_01285</name>
</gene>
<dbReference type="InterPro" id="IPR036291">
    <property type="entry name" value="NAD(P)-bd_dom_sf"/>
</dbReference>
<evidence type="ECO:0000313" key="5">
    <source>
        <dbReference type="EMBL" id="AMB96950.1"/>
    </source>
</evidence>
<dbReference type="Gene3D" id="1.10.1040.10">
    <property type="entry name" value="N-(1-d-carboxylethyl)-l-norvaline Dehydrogenase, domain 2"/>
    <property type="match status" value="1"/>
</dbReference>
<name>A0AAC9F3P2_9LACT</name>
<reference evidence="6" key="2">
    <citation type="submission" date="2016-01" db="EMBL/GenBank/DDBJ databases">
        <title>Six Aerococcus type strain genome sequencing and assembly using PacBio and Illumina Hiseq.</title>
        <authorList>
            <person name="Carkaci D."/>
            <person name="Dargis R."/>
            <person name="Nielsen X.C."/>
            <person name="Skovgaard O."/>
            <person name="Fuursted K."/>
            <person name="Christensen J.J."/>
        </authorList>
    </citation>
    <scope>NUCLEOTIDE SEQUENCE [LARGE SCALE GENOMIC DNA]</scope>
    <source>
        <strain evidence="6">CCUG28094</strain>
    </source>
</reference>
<dbReference type="Pfam" id="PF03446">
    <property type="entry name" value="NAD_binding_2"/>
    <property type="match status" value="1"/>
</dbReference>
<keyword evidence="3" id="KW-0311">Gluconate utilization</keyword>
<dbReference type="Proteomes" id="UP000067698">
    <property type="component" value="Chromosome"/>
</dbReference>
<dbReference type="InterPro" id="IPR006115">
    <property type="entry name" value="6PGDH_NADP-bd"/>
</dbReference>
<evidence type="ECO:0000256" key="3">
    <source>
        <dbReference type="ARBA" id="ARBA00023064"/>
    </source>
</evidence>
<dbReference type="SUPFAM" id="SSF51735">
    <property type="entry name" value="NAD(P)-binding Rossmann-fold domains"/>
    <property type="match status" value="1"/>
</dbReference>
<evidence type="ECO:0000259" key="4">
    <source>
        <dbReference type="SMART" id="SM01350"/>
    </source>
</evidence>
<protein>
    <recommendedName>
        <fullName evidence="4">6-phosphogluconate dehydrogenase C-terminal domain-containing protein</fullName>
    </recommendedName>
</protein>
<dbReference type="RefSeq" id="WP_026466300.1">
    <property type="nucleotide sequence ID" value="NZ_CP013988.1"/>
</dbReference>
<dbReference type="AlphaFoldDB" id="A0AAC9F3P2"/>